<dbReference type="STRING" id="555512.SAMN04487993_100325"/>
<dbReference type="RefSeq" id="WP_131821778.1">
    <property type="nucleotide sequence ID" value="NZ_FNEJ01000003.1"/>
</dbReference>
<dbReference type="AlphaFoldDB" id="A0A1G8JF96"/>
<dbReference type="EMBL" id="FNEJ01000003">
    <property type="protein sequence ID" value="SDI29733.1"/>
    <property type="molecule type" value="Genomic_DNA"/>
</dbReference>
<evidence type="ECO:0000313" key="2">
    <source>
        <dbReference type="Proteomes" id="UP000199093"/>
    </source>
</evidence>
<organism evidence="1 2">
    <name type="scientific">Salipiger marinus</name>
    <dbReference type="NCBI Taxonomy" id="555512"/>
    <lineage>
        <taxon>Bacteria</taxon>
        <taxon>Pseudomonadati</taxon>
        <taxon>Pseudomonadota</taxon>
        <taxon>Alphaproteobacteria</taxon>
        <taxon>Rhodobacterales</taxon>
        <taxon>Roseobacteraceae</taxon>
        <taxon>Salipiger</taxon>
    </lineage>
</organism>
<proteinExistence type="predicted"/>
<name>A0A1G8JF96_9RHOB</name>
<dbReference type="OrthoDB" id="7868545at2"/>
<accession>A0A1G8JF96</accession>
<keyword evidence="2" id="KW-1185">Reference proteome</keyword>
<dbReference type="Proteomes" id="UP000199093">
    <property type="component" value="Unassembled WGS sequence"/>
</dbReference>
<sequence length="115" mass="13008">MSRKMYGVVLWADQTDNQAVVWCEDHGDLAYWHDTGSPQHEGPCLDAGDLIQFELMQDRNLRYVRNPERVMQQHFAGLAGRLKTARGAVSRPSDARDRGTTVLAFPARRRAPLSV</sequence>
<gene>
    <name evidence="1" type="ORF">SAMN04487993_100325</name>
</gene>
<reference evidence="1 2" key="1">
    <citation type="submission" date="2016-10" db="EMBL/GenBank/DDBJ databases">
        <authorList>
            <person name="de Groot N.N."/>
        </authorList>
    </citation>
    <scope>NUCLEOTIDE SEQUENCE [LARGE SCALE GENOMIC DNA]</scope>
    <source>
        <strain evidence="1 2">DSM 26424</strain>
    </source>
</reference>
<protein>
    <submittedName>
        <fullName evidence="1">Uncharacterized protein</fullName>
    </submittedName>
</protein>
<evidence type="ECO:0000313" key="1">
    <source>
        <dbReference type="EMBL" id="SDI29733.1"/>
    </source>
</evidence>